<protein>
    <submittedName>
        <fullName evidence="1">Uncharacterized protein</fullName>
    </submittedName>
</protein>
<proteinExistence type="predicted"/>
<evidence type="ECO:0000313" key="2">
    <source>
        <dbReference type="Proteomes" id="UP000619486"/>
    </source>
</evidence>
<sequence length="110" mass="12189">MTIDYDGRRFRNTAYGDDAPVARYRQEGSLLWADFAGGDVKKGALTGHAADDGTLEFTYTMVLADGEVIAGRCWSTPEVLPDGRIRLSERWERYGERADSGISELEEVPA</sequence>
<evidence type="ECO:0000313" key="1">
    <source>
        <dbReference type="EMBL" id="GGT12478.1"/>
    </source>
</evidence>
<dbReference type="EMBL" id="BMQQ01000001">
    <property type="protein sequence ID" value="GGT12478.1"/>
    <property type="molecule type" value="Genomic_DNA"/>
</dbReference>
<gene>
    <name evidence="1" type="ORF">GCM10014713_01120</name>
</gene>
<reference evidence="1" key="2">
    <citation type="submission" date="2020-09" db="EMBL/GenBank/DDBJ databases">
        <authorList>
            <person name="Sun Q."/>
            <person name="Ohkuma M."/>
        </authorList>
    </citation>
    <scope>NUCLEOTIDE SEQUENCE</scope>
    <source>
        <strain evidence="1">JCM 3172</strain>
    </source>
</reference>
<dbReference type="InterPro" id="IPR058595">
    <property type="entry name" value="Avidin-like"/>
</dbReference>
<name>A0A918LKV3_9ACTN</name>
<keyword evidence="2" id="KW-1185">Reference proteome</keyword>
<accession>A0A918LKV3</accession>
<dbReference type="Proteomes" id="UP000619486">
    <property type="component" value="Unassembled WGS sequence"/>
</dbReference>
<dbReference type="Pfam" id="PF26421">
    <property type="entry name" value="Avidin_like"/>
    <property type="match status" value="1"/>
</dbReference>
<dbReference type="AlphaFoldDB" id="A0A918LKV3"/>
<comment type="caution">
    <text evidence="1">The sequence shown here is derived from an EMBL/GenBank/DDBJ whole genome shotgun (WGS) entry which is preliminary data.</text>
</comment>
<organism evidence="1 2">
    <name type="scientific">Streptomyces purpureus</name>
    <dbReference type="NCBI Taxonomy" id="1951"/>
    <lineage>
        <taxon>Bacteria</taxon>
        <taxon>Bacillati</taxon>
        <taxon>Actinomycetota</taxon>
        <taxon>Actinomycetes</taxon>
        <taxon>Kitasatosporales</taxon>
        <taxon>Streptomycetaceae</taxon>
        <taxon>Streptomyces</taxon>
    </lineage>
</organism>
<reference evidence="1" key="1">
    <citation type="journal article" date="2014" name="Int. J. Syst. Evol. Microbiol.">
        <title>Complete genome sequence of Corynebacterium casei LMG S-19264T (=DSM 44701T), isolated from a smear-ripened cheese.</title>
        <authorList>
            <consortium name="US DOE Joint Genome Institute (JGI-PGF)"/>
            <person name="Walter F."/>
            <person name="Albersmeier A."/>
            <person name="Kalinowski J."/>
            <person name="Ruckert C."/>
        </authorList>
    </citation>
    <scope>NUCLEOTIDE SEQUENCE</scope>
    <source>
        <strain evidence="1">JCM 3172</strain>
    </source>
</reference>
<dbReference type="RefSeq" id="WP_019890720.1">
    <property type="nucleotide sequence ID" value="NZ_BMQQ01000001.1"/>
</dbReference>